<comment type="caution">
    <text evidence="2">The sequence shown here is derived from an EMBL/GenBank/DDBJ whole genome shotgun (WGS) entry which is preliminary data.</text>
</comment>
<accession>A0A7Z8K360</accession>
<feature type="domain" description="Putative T7SS secretion signal" evidence="1">
    <location>
        <begin position="10"/>
        <end position="106"/>
    </location>
</feature>
<dbReference type="RefSeq" id="WP_154728213.1">
    <property type="nucleotide sequence ID" value="NZ_SZYE01000010.1"/>
</dbReference>
<dbReference type="EMBL" id="SZYE01000010">
    <property type="protein sequence ID" value="TKR26963.1"/>
    <property type="molecule type" value="Genomic_DNA"/>
</dbReference>
<dbReference type="Proteomes" id="UP000308121">
    <property type="component" value="Unassembled WGS sequence"/>
</dbReference>
<sequence length="373" mass="40389">MTTFQIGFGTSAADLIPGEPAALQSDAAHTRSVAQSLDEAATELGRVDIGPWEGQAADGFSGALATLRARLIVASDTFTAAADALDRHASVLAEARERAQVCIDGYLAELRCLPDDSASNGPTPAQSQAMLGLASTLRAVADSEQITASTLRACAEVGPSGTSVLDWLRRSDNPWHADAYTTTESFQMASVFAFGGGRGGASRGGLSALSAERVAMYERLATRSSTPEWLRPLHRGQQFNWQNYDRYVAREVWIDNTKSGARFRLDSYSPDEVVVSRRWTQLGEITEISGKRYIDEMVQKYNPWDRSLRIADTPGNQAQLGSRPGAIGGNLSGDMVFEVPVQTSGVPQSVLRRADEFDILIRDPQGTIYRLDP</sequence>
<dbReference type="InterPro" id="IPR049082">
    <property type="entry name" value="T7SS_signal"/>
</dbReference>
<protein>
    <recommendedName>
        <fullName evidence="1">Putative T7SS secretion signal domain-containing protein</fullName>
    </recommendedName>
</protein>
<name>A0A7Z8K360_9CELL</name>
<gene>
    <name evidence="2" type="ORF">FA014_02895</name>
</gene>
<evidence type="ECO:0000313" key="3">
    <source>
        <dbReference type="Proteomes" id="UP000308121"/>
    </source>
</evidence>
<reference evidence="2 3" key="1">
    <citation type="submission" date="2019-05" db="EMBL/GenBank/DDBJ databases">
        <title>Genome sequence of Cellulomonas hominis strain CS1.</title>
        <authorList>
            <person name="Belmont J."/>
            <person name="Maclea K.S."/>
        </authorList>
    </citation>
    <scope>NUCLEOTIDE SEQUENCE [LARGE SCALE GENOMIC DNA]</scope>
    <source>
        <strain evidence="2 3">CS1</strain>
    </source>
</reference>
<dbReference type="Pfam" id="PF21725">
    <property type="entry name" value="T7SS_signal"/>
    <property type="match status" value="1"/>
</dbReference>
<dbReference type="OrthoDB" id="3917849at2"/>
<evidence type="ECO:0000313" key="2">
    <source>
        <dbReference type="EMBL" id="TKR26963.1"/>
    </source>
</evidence>
<proteinExistence type="predicted"/>
<dbReference type="AlphaFoldDB" id="A0A7Z8K360"/>
<organism evidence="2 3">
    <name type="scientific">Cellulomonas hominis</name>
    <dbReference type="NCBI Taxonomy" id="156981"/>
    <lineage>
        <taxon>Bacteria</taxon>
        <taxon>Bacillati</taxon>
        <taxon>Actinomycetota</taxon>
        <taxon>Actinomycetes</taxon>
        <taxon>Micrococcales</taxon>
        <taxon>Cellulomonadaceae</taxon>
        <taxon>Cellulomonas</taxon>
    </lineage>
</organism>
<evidence type="ECO:0000259" key="1">
    <source>
        <dbReference type="Pfam" id="PF21725"/>
    </source>
</evidence>